<evidence type="ECO:0000313" key="2">
    <source>
        <dbReference type="Proteomes" id="UP000887574"/>
    </source>
</evidence>
<organism evidence="2 3">
    <name type="scientific">Ditylenchus dipsaci</name>
    <dbReference type="NCBI Taxonomy" id="166011"/>
    <lineage>
        <taxon>Eukaryota</taxon>
        <taxon>Metazoa</taxon>
        <taxon>Ecdysozoa</taxon>
        <taxon>Nematoda</taxon>
        <taxon>Chromadorea</taxon>
        <taxon>Rhabditida</taxon>
        <taxon>Tylenchina</taxon>
        <taxon>Tylenchomorpha</taxon>
        <taxon>Sphaerularioidea</taxon>
        <taxon>Anguinidae</taxon>
        <taxon>Anguininae</taxon>
        <taxon>Ditylenchus</taxon>
    </lineage>
</organism>
<dbReference type="Proteomes" id="UP000887574">
    <property type="component" value="Unplaced"/>
</dbReference>
<dbReference type="AlphaFoldDB" id="A0A915EPF1"/>
<keyword evidence="1" id="KW-0812">Transmembrane</keyword>
<evidence type="ECO:0000256" key="1">
    <source>
        <dbReference type="SAM" id="Phobius"/>
    </source>
</evidence>
<keyword evidence="2" id="KW-1185">Reference proteome</keyword>
<dbReference type="WBParaSite" id="jg8405">
    <property type="protein sequence ID" value="jg8405"/>
    <property type="gene ID" value="jg8405"/>
</dbReference>
<proteinExistence type="predicted"/>
<reference evidence="3" key="1">
    <citation type="submission" date="2022-11" db="UniProtKB">
        <authorList>
            <consortium name="WormBaseParasite"/>
        </authorList>
    </citation>
    <scope>IDENTIFICATION</scope>
</reference>
<evidence type="ECO:0000313" key="3">
    <source>
        <dbReference type="WBParaSite" id="jg8405"/>
    </source>
</evidence>
<accession>A0A915EPF1</accession>
<feature type="transmembrane region" description="Helical" evidence="1">
    <location>
        <begin position="60"/>
        <end position="85"/>
    </location>
</feature>
<protein>
    <submittedName>
        <fullName evidence="3">Uncharacterized protein</fullName>
    </submittedName>
</protein>
<sequence>MSKQSPVMRCIPSSMSSLPSSVISSWVEYVENEDFLRQIVHCHILRDIFRRHLEKQETVYVLYVLSLPLGIGISIALIFSSIYIMPKAFPLSQRSCLGSYCDGFHADCLDKTWTIIKPRSHLVTELFLQVRKPIKCMLWLLPEAFSKLSSLGFILSSLGLDFG</sequence>
<name>A0A915EPF1_9BILA</name>
<keyword evidence="1" id="KW-1133">Transmembrane helix</keyword>
<keyword evidence="1" id="KW-0472">Membrane</keyword>